<evidence type="ECO:0008006" key="4">
    <source>
        <dbReference type="Google" id="ProtNLM"/>
    </source>
</evidence>
<reference evidence="2 3" key="1">
    <citation type="journal article" date="2016" name="Nat. Commun.">
        <title>Thousands of microbial genomes shed light on interconnected biogeochemical processes in an aquifer system.</title>
        <authorList>
            <person name="Anantharaman K."/>
            <person name="Brown C.T."/>
            <person name="Hug L.A."/>
            <person name="Sharon I."/>
            <person name="Castelle C.J."/>
            <person name="Probst A.J."/>
            <person name="Thomas B.C."/>
            <person name="Singh A."/>
            <person name="Wilkins M.J."/>
            <person name="Karaoz U."/>
            <person name="Brodie E.L."/>
            <person name="Williams K.H."/>
            <person name="Hubbard S.S."/>
            <person name="Banfield J.F."/>
        </authorList>
    </citation>
    <scope>NUCLEOTIDE SEQUENCE [LARGE SCALE GENOMIC DNA]</scope>
</reference>
<sequence length="71" mass="8561">MSTIKKFLLYITNNEETSRHEEWFDIAFFVINTLAVVLGGAYFIYIGEWQWIPFLIIEYTWAVDTMRHNRP</sequence>
<feature type="transmembrane region" description="Helical" evidence="1">
    <location>
        <begin position="26"/>
        <end position="45"/>
    </location>
</feature>
<dbReference type="AlphaFoldDB" id="A0A1F6CU40"/>
<keyword evidence="1" id="KW-0812">Transmembrane</keyword>
<protein>
    <recommendedName>
        <fullName evidence="4">2TM domain-containing protein</fullName>
    </recommendedName>
</protein>
<accession>A0A1F6CU40</accession>
<evidence type="ECO:0000256" key="1">
    <source>
        <dbReference type="SAM" id="Phobius"/>
    </source>
</evidence>
<dbReference type="EMBL" id="MFKT01000024">
    <property type="protein sequence ID" value="OGG52686.1"/>
    <property type="molecule type" value="Genomic_DNA"/>
</dbReference>
<keyword evidence="1" id="KW-0472">Membrane</keyword>
<evidence type="ECO:0000313" key="3">
    <source>
        <dbReference type="Proteomes" id="UP000176863"/>
    </source>
</evidence>
<keyword evidence="1" id="KW-1133">Transmembrane helix</keyword>
<gene>
    <name evidence="2" type="ORF">A2851_00565</name>
</gene>
<organism evidence="2 3">
    <name type="scientific">Candidatus Kaiserbacteria bacterium RIFCSPHIGHO2_01_FULL_53_29</name>
    <dbReference type="NCBI Taxonomy" id="1798480"/>
    <lineage>
        <taxon>Bacteria</taxon>
        <taxon>Candidatus Kaiseribacteriota</taxon>
    </lineage>
</organism>
<evidence type="ECO:0000313" key="2">
    <source>
        <dbReference type="EMBL" id="OGG52686.1"/>
    </source>
</evidence>
<proteinExistence type="predicted"/>
<dbReference type="Proteomes" id="UP000176863">
    <property type="component" value="Unassembled WGS sequence"/>
</dbReference>
<name>A0A1F6CU40_9BACT</name>
<comment type="caution">
    <text evidence="2">The sequence shown here is derived from an EMBL/GenBank/DDBJ whole genome shotgun (WGS) entry which is preliminary data.</text>
</comment>
<dbReference type="STRING" id="1798480.A2851_00565"/>